<gene>
    <name evidence="1" type="ORF">S12H4_47426</name>
</gene>
<evidence type="ECO:0000313" key="1">
    <source>
        <dbReference type="EMBL" id="GAJ10432.1"/>
    </source>
</evidence>
<proteinExistence type="predicted"/>
<organism evidence="1">
    <name type="scientific">marine sediment metagenome</name>
    <dbReference type="NCBI Taxonomy" id="412755"/>
    <lineage>
        <taxon>unclassified sequences</taxon>
        <taxon>metagenomes</taxon>
        <taxon>ecological metagenomes</taxon>
    </lineage>
</organism>
<dbReference type="AlphaFoldDB" id="X1V3R2"/>
<comment type="caution">
    <text evidence="1">The sequence shown here is derived from an EMBL/GenBank/DDBJ whole genome shotgun (WGS) entry which is preliminary data.</text>
</comment>
<name>X1V3R2_9ZZZZ</name>
<accession>X1V3R2</accession>
<protein>
    <submittedName>
        <fullName evidence="1">Uncharacterized protein</fullName>
    </submittedName>
</protein>
<dbReference type="EMBL" id="BARW01029527">
    <property type="protein sequence ID" value="GAJ10432.1"/>
    <property type="molecule type" value="Genomic_DNA"/>
</dbReference>
<sequence>MTGIGWNYENISEFFLSKTLLAIFYRKSYNNYTFFMFNDVP</sequence>
<reference evidence="1" key="1">
    <citation type="journal article" date="2014" name="Front. Microbiol.">
        <title>High frequency of phylogenetically diverse reductive dehalogenase-homologous genes in deep subseafloor sedimentary metagenomes.</title>
        <authorList>
            <person name="Kawai M."/>
            <person name="Futagami T."/>
            <person name="Toyoda A."/>
            <person name="Takaki Y."/>
            <person name="Nishi S."/>
            <person name="Hori S."/>
            <person name="Arai W."/>
            <person name="Tsubouchi T."/>
            <person name="Morono Y."/>
            <person name="Uchiyama I."/>
            <person name="Ito T."/>
            <person name="Fujiyama A."/>
            <person name="Inagaki F."/>
            <person name="Takami H."/>
        </authorList>
    </citation>
    <scope>NUCLEOTIDE SEQUENCE</scope>
    <source>
        <strain evidence="1">Expedition CK06-06</strain>
    </source>
</reference>